<sequence length="63" mass="7025">MQLSEGCSCHLDSLAARLDHANCLREKTATVTVDCNNNFNTVRENLSQICLNISRTGDMQIVR</sequence>
<gene>
    <name evidence="1" type="ORF">X777_08287</name>
</gene>
<evidence type="ECO:0000313" key="1">
    <source>
        <dbReference type="EMBL" id="EZA61075.1"/>
    </source>
</evidence>
<dbReference type="EMBL" id="KK107063">
    <property type="protein sequence ID" value="EZA61075.1"/>
    <property type="molecule type" value="Genomic_DNA"/>
</dbReference>
<dbReference type="AlphaFoldDB" id="A0A026WYD5"/>
<reference evidence="1 2" key="1">
    <citation type="journal article" date="2014" name="Curr. Biol.">
        <title>The genome of the clonal raider ant Cerapachys biroi.</title>
        <authorList>
            <person name="Oxley P.R."/>
            <person name="Ji L."/>
            <person name="Fetter-Pruneda I."/>
            <person name="McKenzie S.K."/>
            <person name="Li C."/>
            <person name="Hu H."/>
            <person name="Zhang G."/>
            <person name="Kronauer D.J."/>
        </authorList>
    </citation>
    <scope>NUCLEOTIDE SEQUENCE [LARGE SCALE GENOMIC DNA]</scope>
</reference>
<name>A0A026WYD5_OOCBI</name>
<accession>A0A026WYD5</accession>
<protein>
    <submittedName>
        <fullName evidence="1">Uncharacterized protein</fullName>
    </submittedName>
</protein>
<proteinExistence type="predicted"/>
<evidence type="ECO:0000313" key="2">
    <source>
        <dbReference type="Proteomes" id="UP000053097"/>
    </source>
</evidence>
<organism evidence="1 2">
    <name type="scientific">Ooceraea biroi</name>
    <name type="common">Clonal raider ant</name>
    <name type="synonym">Cerapachys biroi</name>
    <dbReference type="NCBI Taxonomy" id="2015173"/>
    <lineage>
        <taxon>Eukaryota</taxon>
        <taxon>Metazoa</taxon>
        <taxon>Ecdysozoa</taxon>
        <taxon>Arthropoda</taxon>
        <taxon>Hexapoda</taxon>
        <taxon>Insecta</taxon>
        <taxon>Pterygota</taxon>
        <taxon>Neoptera</taxon>
        <taxon>Endopterygota</taxon>
        <taxon>Hymenoptera</taxon>
        <taxon>Apocrita</taxon>
        <taxon>Aculeata</taxon>
        <taxon>Formicoidea</taxon>
        <taxon>Formicidae</taxon>
        <taxon>Dorylinae</taxon>
        <taxon>Ooceraea</taxon>
    </lineage>
</organism>
<dbReference type="Proteomes" id="UP000053097">
    <property type="component" value="Unassembled WGS sequence"/>
</dbReference>
<keyword evidence="2" id="KW-1185">Reference proteome</keyword>